<feature type="chain" id="PRO_5042291547" evidence="1">
    <location>
        <begin position="21"/>
        <end position="190"/>
    </location>
</feature>
<keyword evidence="3" id="KW-1185">Reference proteome</keyword>
<proteinExistence type="predicted"/>
<evidence type="ECO:0000313" key="3">
    <source>
        <dbReference type="Proteomes" id="UP001212152"/>
    </source>
</evidence>
<evidence type="ECO:0000313" key="2">
    <source>
        <dbReference type="EMBL" id="KAJ3185177.1"/>
    </source>
</evidence>
<reference evidence="2" key="1">
    <citation type="submission" date="2020-05" db="EMBL/GenBank/DDBJ databases">
        <title>Phylogenomic resolution of chytrid fungi.</title>
        <authorList>
            <person name="Stajich J.E."/>
            <person name="Amses K."/>
            <person name="Simmons R."/>
            <person name="Seto K."/>
            <person name="Myers J."/>
            <person name="Bonds A."/>
            <person name="Quandt C.A."/>
            <person name="Barry K."/>
            <person name="Liu P."/>
            <person name="Grigoriev I."/>
            <person name="Longcore J.E."/>
            <person name="James T.Y."/>
        </authorList>
    </citation>
    <scope>NUCLEOTIDE SEQUENCE</scope>
    <source>
        <strain evidence="2">JEL0379</strain>
    </source>
</reference>
<name>A0AAD5TRT1_9FUNG</name>
<dbReference type="EMBL" id="JADGJQ010000002">
    <property type="protein sequence ID" value="KAJ3185177.1"/>
    <property type="molecule type" value="Genomic_DNA"/>
</dbReference>
<feature type="signal peptide" evidence="1">
    <location>
        <begin position="1"/>
        <end position="20"/>
    </location>
</feature>
<comment type="caution">
    <text evidence="2">The sequence shown here is derived from an EMBL/GenBank/DDBJ whole genome shotgun (WGS) entry which is preliminary data.</text>
</comment>
<dbReference type="Proteomes" id="UP001212152">
    <property type="component" value="Unassembled WGS sequence"/>
</dbReference>
<dbReference type="AlphaFoldDB" id="A0AAD5TRT1"/>
<keyword evidence="1" id="KW-0732">Signal</keyword>
<protein>
    <submittedName>
        <fullName evidence="2">Uncharacterized protein</fullName>
    </submittedName>
</protein>
<evidence type="ECO:0000256" key="1">
    <source>
        <dbReference type="SAM" id="SignalP"/>
    </source>
</evidence>
<gene>
    <name evidence="2" type="ORF">HDU87_002744</name>
</gene>
<accession>A0AAD5TRT1</accession>
<organism evidence="2 3">
    <name type="scientific">Geranomyces variabilis</name>
    <dbReference type="NCBI Taxonomy" id="109894"/>
    <lineage>
        <taxon>Eukaryota</taxon>
        <taxon>Fungi</taxon>
        <taxon>Fungi incertae sedis</taxon>
        <taxon>Chytridiomycota</taxon>
        <taxon>Chytridiomycota incertae sedis</taxon>
        <taxon>Chytridiomycetes</taxon>
        <taxon>Spizellomycetales</taxon>
        <taxon>Powellomycetaceae</taxon>
        <taxon>Geranomyces</taxon>
    </lineage>
</organism>
<sequence>MLSALLLLVLLALSASPVRAQYATDCGNSTQATFDLCITNAIQNGNKVSVAKGTLPEAACSDVQANQPAYFCCLCSNWRAVHSCHTQLCPASALLTSVVQEETQFCGACPASSTTSAVVAATSAALPTFSAVATPSAAASASSSAGAAAAATQSAAAAAAKNGATSTSRSWTAPAVAVAVAALAAGLVLA</sequence>